<proteinExistence type="predicted"/>
<dbReference type="AlphaFoldDB" id="A0A1I8B3W8"/>
<dbReference type="WBParaSite" id="MhA1_Contig1282.frz3.gene6">
    <property type="protein sequence ID" value="MhA1_Contig1282.frz3.gene6"/>
    <property type="gene ID" value="MhA1_Contig1282.frz3.gene6"/>
</dbReference>
<dbReference type="Proteomes" id="UP000095281">
    <property type="component" value="Unplaced"/>
</dbReference>
<organism evidence="1 2">
    <name type="scientific">Meloidogyne hapla</name>
    <name type="common">Root-knot nematode worm</name>
    <dbReference type="NCBI Taxonomy" id="6305"/>
    <lineage>
        <taxon>Eukaryota</taxon>
        <taxon>Metazoa</taxon>
        <taxon>Ecdysozoa</taxon>
        <taxon>Nematoda</taxon>
        <taxon>Chromadorea</taxon>
        <taxon>Rhabditida</taxon>
        <taxon>Tylenchina</taxon>
        <taxon>Tylenchomorpha</taxon>
        <taxon>Tylenchoidea</taxon>
        <taxon>Meloidogynidae</taxon>
        <taxon>Meloidogyninae</taxon>
        <taxon>Meloidogyne</taxon>
    </lineage>
</organism>
<evidence type="ECO:0000313" key="2">
    <source>
        <dbReference type="WBParaSite" id="MhA1_Contig1282.frz3.gene6"/>
    </source>
</evidence>
<reference evidence="2" key="1">
    <citation type="submission" date="2016-11" db="UniProtKB">
        <authorList>
            <consortium name="WormBaseParasite"/>
        </authorList>
    </citation>
    <scope>IDENTIFICATION</scope>
</reference>
<protein>
    <submittedName>
        <fullName evidence="2">Uncharacterized protein</fullName>
    </submittedName>
</protein>
<accession>A0A1I8B3W8</accession>
<evidence type="ECO:0000313" key="1">
    <source>
        <dbReference type="Proteomes" id="UP000095281"/>
    </source>
</evidence>
<sequence>MISNDSFNKCVEKLTEIFDGDSKKFDCLILNDSAKRRSLFNTFENFIQLEWQQSKFTLLKHPFICRISFELFKIADEIQFTNEKVWFAGTSNICIFNLVSNSPTHSSCDSSKSVENTRLNSIVYFSIGVILLGLAEEENIFC</sequence>
<keyword evidence="1" id="KW-1185">Reference proteome</keyword>
<name>A0A1I8B3W8_MELHA</name>